<feature type="region of interest" description="Disordered" evidence="1">
    <location>
        <begin position="117"/>
        <end position="183"/>
    </location>
</feature>
<comment type="caution">
    <text evidence="2">The sequence shown here is derived from an EMBL/GenBank/DDBJ whole genome shotgun (WGS) entry which is preliminary data.</text>
</comment>
<evidence type="ECO:0000313" key="2">
    <source>
        <dbReference type="EMBL" id="KAG2562912.1"/>
    </source>
</evidence>
<evidence type="ECO:0000313" key="3">
    <source>
        <dbReference type="Proteomes" id="UP000823388"/>
    </source>
</evidence>
<organism evidence="2 3">
    <name type="scientific">Panicum virgatum</name>
    <name type="common">Blackwell switchgrass</name>
    <dbReference type="NCBI Taxonomy" id="38727"/>
    <lineage>
        <taxon>Eukaryota</taxon>
        <taxon>Viridiplantae</taxon>
        <taxon>Streptophyta</taxon>
        <taxon>Embryophyta</taxon>
        <taxon>Tracheophyta</taxon>
        <taxon>Spermatophyta</taxon>
        <taxon>Magnoliopsida</taxon>
        <taxon>Liliopsida</taxon>
        <taxon>Poales</taxon>
        <taxon>Poaceae</taxon>
        <taxon>PACMAD clade</taxon>
        <taxon>Panicoideae</taxon>
        <taxon>Panicodae</taxon>
        <taxon>Paniceae</taxon>
        <taxon>Panicinae</taxon>
        <taxon>Panicum</taxon>
        <taxon>Panicum sect. Hiantes</taxon>
    </lineage>
</organism>
<reference evidence="2" key="1">
    <citation type="submission" date="2020-05" db="EMBL/GenBank/DDBJ databases">
        <title>WGS assembly of Panicum virgatum.</title>
        <authorList>
            <person name="Lovell J.T."/>
            <person name="Jenkins J."/>
            <person name="Shu S."/>
            <person name="Juenger T.E."/>
            <person name="Schmutz J."/>
        </authorList>
    </citation>
    <scope>NUCLEOTIDE SEQUENCE</scope>
    <source>
        <strain evidence="2">AP13</strain>
    </source>
</reference>
<accession>A0A8T0PRG4</accession>
<protein>
    <submittedName>
        <fullName evidence="2">Uncharacterized protein</fullName>
    </submittedName>
</protein>
<feature type="compositionally biased region" description="Basic residues" evidence="1">
    <location>
        <begin position="53"/>
        <end position="64"/>
    </location>
</feature>
<sequence length="183" mass="19822">MRENRDRIWGNGRTRNKREAGRPPRRLRRGAAALRPRHARASAGCRRPPAMARRSRCGSAHRSRGFGEGLRHHRTRPPPWAPLLLLPPPTHAPPPFRLAAAGLACAPPWPLRLVARGSSREARQGGAARGGEGPPHPTPAPALRPLRAVGEGRRTPRPRRPAHRTACPTPGRPAAPARHGCGG</sequence>
<gene>
    <name evidence="2" type="ORF">PVAP13_8KG301875</name>
</gene>
<keyword evidence="3" id="KW-1185">Reference proteome</keyword>
<dbReference type="AlphaFoldDB" id="A0A8T0PRG4"/>
<name>A0A8T0PRG4_PANVG</name>
<proteinExistence type="predicted"/>
<evidence type="ECO:0000256" key="1">
    <source>
        <dbReference type="SAM" id="MobiDB-lite"/>
    </source>
</evidence>
<feature type="region of interest" description="Disordered" evidence="1">
    <location>
        <begin position="1"/>
        <end position="75"/>
    </location>
</feature>
<feature type="compositionally biased region" description="Basic residues" evidence="1">
    <location>
        <begin position="23"/>
        <end position="40"/>
    </location>
</feature>
<dbReference type="Proteomes" id="UP000823388">
    <property type="component" value="Chromosome 8K"/>
</dbReference>
<dbReference type="EMBL" id="CM029051">
    <property type="protein sequence ID" value="KAG2562912.1"/>
    <property type="molecule type" value="Genomic_DNA"/>
</dbReference>